<comment type="caution">
    <text evidence="1">The sequence shown here is derived from an EMBL/GenBank/DDBJ whole genome shotgun (WGS) entry which is preliminary data.</text>
</comment>
<evidence type="ECO:0000313" key="1">
    <source>
        <dbReference type="EMBL" id="NBG67269.1"/>
    </source>
</evidence>
<dbReference type="AlphaFoldDB" id="A0A6N9NN30"/>
<keyword evidence="2" id="KW-1185">Reference proteome</keyword>
<evidence type="ECO:0008006" key="3">
    <source>
        <dbReference type="Google" id="ProtNLM"/>
    </source>
</evidence>
<dbReference type="Proteomes" id="UP000470771">
    <property type="component" value="Unassembled WGS sequence"/>
</dbReference>
<accession>A0A6N9NN30</accession>
<protein>
    <recommendedName>
        <fullName evidence="3">Cytochrome c domain-containing protein</fullName>
    </recommendedName>
</protein>
<name>A0A6N9NN30_9FLAO</name>
<organism evidence="1 2">
    <name type="scientific">Acidiluteibacter ferrifornacis</name>
    <dbReference type="NCBI Taxonomy" id="2692424"/>
    <lineage>
        <taxon>Bacteria</taxon>
        <taxon>Pseudomonadati</taxon>
        <taxon>Bacteroidota</taxon>
        <taxon>Flavobacteriia</taxon>
        <taxon>Flavobacteriales</taxon>
        <taxon>Cryomorphaceae</taxon>
        <taxon>Acidiluteibacter</taxon>
    </lineage>
</organism>
<sequence length="122" mass="13370">MRSKFIILVGITLPILFNSCESENKEELFPKDTSEVCITDSMSFSIDINPIIAANCAISGCHVSGFSEGDFTSYQGIKDKIDNGDKIRERVVIKKDMPASGPLPDCEIKKIESWLNAGAPNN</sequence>
<dbReference type="EMBL" id="WWNE01000018">
    <property type="protein sequence ID" value="NBG67269.1"/>
    <property type="molecule type" value="Genomic_DNA"/>
</dbReference>
<dbReference type="RefSeq" id="WP_160634222.1">
    <property type="nucleotide sequence ID" value="NZ_WWNE01000018.1"/>
</dbReference>
<proteinExistence type="predicted"/>
<reference evidence="1 2" key="1">
    <citation type="submission" date="2019-12" db="EMBL/GenBank/DDBJ databases">
        <authorList>
            <person name="Zhao J."/>
        </authorList>
    </citation>
    <scope>NUCLEOTIDE SEQUENCE [LARGE SCALE GENOMIC DNA]</scope>
    <source>
        <strain evidence="1 2">S-15</strain>
    </source>
</reference>
<evidence type="ECO:0000313" key="2">
    <source>
        <dbReference type="Proteomes" id="UP000470771"/>
    </source>
</evidence>
<gene>
    <name evidence="1" type="ORF">GQN54_14160</name>
</gene>